<dbReference type="EMBL" id="JANPWB010000006">
    <property type="protein sequence ID" value="KAJ1180243.1"/>
    <property type="molecule type" value="Genomic_DNA"/>
</dbReference>
<evidence type="ECO:0000313" key="3">
    <source>
        <dbReference type="Proteomes" id="UP001066276"/>
    </source>
</evidence>
<feature type="region of interest" description="Disordered" evidence="1">
    <location>
        <begin position="64"/>
        <end position="118"/>
    </location>
</feature>
<gene>
    <name evidence="2" type="ORF">NDU88_005465</name>
</gene>
<keyword evidence="3" id="KW-1185">Reference proteome</keyword>
<evidence type="ECO:0000313" key="2">
    <source>
        <dbReference type="EMBL" id="KAJ1180243.1"/>
    </source>
</evidence>
<evidence type="ECO:0000256" key="1">
    <source>
        <dbReference type="SAM" id="MobiDB-lite"/>
    </source>
</evidence>
<dbReference type="AlphaFoldDB" id="A0AAV7TUE6"/>
<comment type="caution">
    <text evidence="2">The sequence shown here is derived from an EMBL/GenBank/DDBJ whole genome shotgun (WGS) entry which is preliminary data.</text>
</comment>
<sequence>MHSLIVPHSRAQPKILADFQRKGVTPQELVQRRLQLPLCAQCRYIAPANAAAILGSGAPLARPPATRFRHPAPQTFSPAALPLHTSAPADSRTQLPGPQGSGGHRIREDYEPGSGALA</sequence>
<accession>A0AAV7TUE6</accession>
<organism evidence="2 3">
    <name type="scientific">Pleurodeles waltl</name>
    <name type="common">Iberian ribbed newt</name>
    <dbReference type="NCBI Taxonomy" id="8319"/>
    <lineage>
        <taxon>Eukaryota</taxon>
        <taxon>Metazoa</taxon>
        <taxon>Chordata</taxon>
        <taxon>Craniata</taxon>
        <taxon>Vertebrata</taxon>
        <taxon>Euteleostomi</taxon>
        <taxon>Amphibia</taxon>
        <taxon>Batrachia</taxon>
        <taxon>Caudata</taxon>
        <taxon>Salamandroidea</taxon>
        <taxon>Salamandridae</taxon>
        <taxon>Pleurodelinae</taxon>
        <taxon>Pleurodeles</taxon>
    </lineage>
</organism>
<reference evidence="2" key="1">
    <citation type="journal article" date="2022" name="bioRxiv">
        <title>Sequencing and chromosome-scale assembly of the giantPleurodeles waltlgenome.</title>
        <authorList>
            <person name="Brown T."/>
            <person name="Elewa A."/>
            <person name="Iarovenko S."/>
            <person name="Subramanian E."/>
            <person name="Araus A.J."/>
            <person name="Petzold A."/>
            <person name="Susuki M."/>
            <person name="Suzuki K.-i.T."/>
            <person name="Hayashi T."/>
            <person name="Toyoda A."/>
            <person name="Oliveira C."/>
            <person name="Osipova E."/>
            <person name="Leigh N.D."/>
            <person name="Simon A."/>
            <person name="Yun M.H."/>
        </authorList>
    </citation>
    <scope>NUCLEOTIDE SEQUENCE</scope>
    <source>
        <strain evidence="2">20211129_DDA</strain>
        <tissue evidence="2">Liver</tissue>
    </source>
</reference>
<dbReference type="Proteomes" id="UP001066276">
    <property type="component" value="Chromosome 3_2"/>
</dbReference>
<protein>
    <submittedName>
        <fullName evidence="2">Uncharacterized protein</fullName>
    </submittedName>
</protein>
<proteinExistence type="predicted"/>
<name>A0AAV7TUE6_PLEWA</name>